<evidence type="ECO:0000313" key="3">
    <source>
        <dbReference type="EMBL" id="QUD87787.1"/>
    </source>
</evidence>
<sequence length="148" mass="15820">MTLRALAEAGAPWIGPPSRVMTTIDLIDRLNSGLPLEAADQLAAAVAPDDRGFKYNLVSKATYARRRLQAGGGAALMSKEESERLARLARVWAFACEVWGGEEAARRFLRDPHAMLAGKTPLSVVLDGETGGRLVEEVLGRLAYGSAA</sequence>
<evidence type="ECO:0000259" key="2">
    <source>
        <dbReference type="Pfam" id="PF20432"/>
    </source>
</evidence>
<reference evidence="3" key="1">
    <citation type="submission" date="2021-04" db="EMBL/GenBank/DDBJ databases">
        <title>The complete genome sequence of Caulobacter sp. S6.</title>
        <authorList>
            <person name="Tang Y."/>
            <person name="Ouyang W."/>
            <person name="Liu Q."/>
            <person name="Huang B."/>
            <person name="Guo Z."/>
            <person name="Lei P."/>
        </authorList>
    </citation>
    <scope>NUCLEOTIDE SEQUENCE</scope>
    <source>
        <strain evidence="3">S6</strain>
    </source>
</reference>
<dbReference type="KEGG" id="caul:KCG34_22525"/>
<gene>
    <name evidence="3" type="ORF">KCG34_22525</name>
</gene>
<dbReference type="Proteomes" id="UP000676409">
    <property type="component" value="Chromosome"/>
</dbReference>
<protein>
    <submittedName>
        <fullName evidence="3">DUF2384 domain-containing protein</fullName>
    </submittedName>
</protein>
<accession>A0A975FZI0</accession>
<dbReference type="InterPro" id="IPR024467">
    <property type="entry name" value="Xre/MbcA/ParS-like_toxin-bd"/>
</dbReference>
<dbReference type="AlphaFoldDB" id="A0A975FZI0"/>
<dbReference type="NCBIfam" id="TIGR02293">
    <property type="entry name" value="TAS_TIGR02293"/>
    <property type="match status" value="1"/>
</dbReference>
<proteinExistence type="predicted"/>
<dbReference type="InterPro" id="IPR011979">
    <property type="entry name" value="Antitox_Xre"/>
</dbReference>
<evidence type="ECO:0000259" key="1">
    <source>
        <dbReference type="Pfam" id="PF09722"/>
    </source>
</evidence>
<name>A0A975FZI0_9CAUL</name>
<evidence type="ECO:0000313" key="4">
    <source>
        <dbReference type="Proteomes" id="UP000676409"/>
    </source>
</evidence>
<dbReference type="RefSeq" id="WP_211937837.1">
    <property type="nucleotide sequence ID" value="NZ_CP073078.1"/>
</dbReference>
<dbReference type="InterPro" id="IPR046847">
    <property type="entry name" value="Xre-like_HTH"/>
</dbReference>
<feature type="domain" description="Antitoxin Xre-like helix-turn-helix" evidence="2">
    <location>
        <begin position="25"/>
        <end position="90"/>
    </location>
</feature>
<dbReference type="Pfam" id="PF20432">
    <property type="entry name" value="Xre-like-HTH"/>
    <property type="match status" value="1"/>
</dbReference>
<dbReference type="Pfam" id="PF09722">
    <property type="entry name" value="Xre_MbcA_ParS_C"/>
    <property type="match status" value="1"/>
</dbReference>
<keyword evidence="4" id="KW-1185">Reference proteome</keyword>
<feature type="domain" description="Antitoxin Xre/MbcA/ParS-like toxin-binding" evidence="1">
    <location>
        <begin position="97"/>
        <end position="145"/>
    </location>
</feature>
<dbReference type="EMBL" id="CP073078">
    <property type="protein sequence ID" value="QUD87787.1"/>
    <property type="molecule type" value="Genomic_DNA"/>
</dbReference>
<organism evidence="3 4">
    <name type="scientific">Phenylobacterium montanum</name>
    <dbReference type="NCBI Taxonomy" id="2823693"/>
    <lineage>
        <taxon>Bacteria</taxon>
        <taxon>Pseudomonadati</taxon>
        <taxon>Pseudomonadota</taxon>
        <taxon>Alphaproteobacteria</taxon>
        <taxon>Caulobacterales</taxon>
        <taxon>Caulobacteraceae</taxon>
        <taxon>Phenylobacterium</taxon>
    </lineage>
</organism>
<dbReference type="GO" id="GO:0003677">
    <property type="term" value="F:DNA binding"/>
    <property type="evidence" value="ECO:0007669"/>
    <property type="project" value="InterPro"/>
</dbReference>